<feature type="transmembrane region" description="Helical" evidence="1">
    <location>
        <begin position="9"/>
        <end position="29"/>
    </location>
</feature>
<dbReference type="EMBL" id="CP036291">
    <property type="protein sequence ID" value="QDU87878.1"/>
    <property type="molecule type" value="Genomic_DNA"/>
</dbReference>
<proteinExistence type="predicted"/>
<sequence length="93" mass="10564">MPGRPWWKWNLATLVVAVIAVVLVCYVTPILFHLAWLLVLLAVTAWVVGPDVAAISEKSKPWVGHARRAMKNPRIVRAMAYVGLALAWWWMLF</sequence>
<evidence type="ECO:0000313" key="3">
    <source>
        <dbReference type="Proteomes" id="UP000317429"/>
    </source>
</evidence>
<evidence type="ECO:0000313" key="2">
    <source>
        <dbReference type="EMBL" id="QDU87878.1"/>
    </source>
</evidence>
<feature type="transmembrane region" description="Helical" evidence="1">
    <location>
        <begin position="75"/>
        <end position="92"/>
    </location>
</feature>
<keyword evidence="3" id="KW-1185">Reference proteome</keyword>
<reference evidence="2 3" key="1">
    <citation type="submission" date="2019-02" db="EMBL/GenBank/DDBJ databases">
        <title>Deep-cultivation of Planctomycetes and their phenomic and genomic characterization uncovers novel biology.</title>
        <authorList>
            <person name="Wiegand S."/>
            <person name="Jogler M."/>
            <person name="Boedeker C."/>
            <person name="Pinto D."/>
            <person name="Vollmers J."/>
            <person name="Rivas-Marin E."/>
            <person name="Kohn T."/>
            <person name="Peeters S.H."/>
            <person name="Heuer A."/>
            <person name="Rast P."/>
            <person name="Oberbeckmann S."/>
            <person name="Bunk B."/>
            <person name="Jeske O."/>
            <person name="Meyerdierks A."/>
            <person name="Storesund J.E."/>
            <person name="Kallscheuer N."/>
            <person name="Luecker S."/>
            <person name="Lage O.M."/>
            <person name="Pohl T."/>
            <person name="Merkel B.J."/>
            <person name="Hornburger P."/>
            <person name="Mueller R.-W."/>
            <person name="Bruemmer F."/>
            <person name="Labrenz M."/>
            <person name="Spormann A.M."/>
            <person name="Op den Camp H."/>
            <person name="Overmann J."/>
            <person name="Amann R."/>
            <person name="Jetten M.S.M."/>
            <person name="Mascher T."/>
            <person name="Medema M.H."/>
            <person name="Devos D.P."/>
            <person name="Kaster A.-K."/>
            <person name="Ovreas L."/>
            <person name="Rohde M."/>
            <person name="Galperin M.Y."/>
            <person name="Jogler C."/>
        </authorList>
    </citation>
    <scope>NUCLEOTIDE SEQUENCE [LARGE SCALE GENOMIC DNA]</scope>
    <source>
        <strain evidence="2 3">Pla175</strain>
    </source>
</reference>
<organism evidence="2 3">
    <name type="scientific">Pirellulimonas nuda</name>
    <dbReference type="NCBI Taxonomy" id="2528009"/>
    <lineage>
        <taxon>Bacteria</taxon>
        <taxon>Pseudomonadati</taxon>
        <taxon>Planctomycetota</taxon>
        <taxon>Planctomycetia</taxon>
        <taxon>Pirellulales</taxon>
        <taxon>Lacipirellulaceae</taxon>
        <taxon>Pirellulimonas</taxon>
    </lineage>
</organism>
<feature type="transmembrane region" description="Helical" evidence="1">
    <location>
        <begin position="35"/>
        <end position="54"/>
    </location>
</feature>
<accession>A0A518D8T2</accession>
<keyword evidence="1" id="KW-0812">Transmembrane</keyword>
<gene>
    <name evidence="2" type="ORF">Pla175_12450</name>
</gene>
<dbReference type="RefSeq" id="WP_145282180.1">
    <property type="nucleotide sequence ID" value="NZ_CP036291.1"/>
</dbReference>
<keyword evidence="1" id="KW-0472">Membrane</keyword>
<evidence type="ECO:0000256" key="1">
    <source>
        <dbReference type="SAM" id="Phobius"/>
    </source>
</evidence>
<dbReference type="AlphaFoldDB" id="A0A518D8T2"/>
<keyword evidence="1" id="KW-1133">Transmembrane helix</keyword>
<name>A0A518D8T2_9BACT</name>
<dbReference type="Proteomes" id="UP000317429">
    <property type="component" value="Chromosome"/>
</dbReference>
<dbReference type="KEGG" id="pnd:Pla175_12450"/>
<protein>
    <submittedName>
        <fullName evidence="2">Uncharacterized protein</fullName>
    </submittedName>
</protein>